<proteinExistence type="predicted"/>
<dbReference type="OrthoDB" id="7864044at2"/>
<evidence type="ECO:0000313" key="1">
    <source>
        <dbReference type="EMBL" id="RWR32515.1"/>
    </source>
</evidence>
<evidence type="ECO:0000313" key="2">
    <source>
        <dbReference type="Proteomes" id="UP000285295"/>
    </source>
</evidence>
<dbReference type="Proteomes" id="UP000285295">
    <property type="component" value="Unassembled WGS sequence"/>
</dbReference>
<gene>
    <name evidence="1" type="ORF">D2T31_00590</name>
</gene>
<organism evidence="1 2">
    <name type="scientific">Paenirhodobacter populi</name>
    <dbReference type="NCBI Taxonomy" id="2306993"/>
    <lineage>
        <taxon>Bacteria</taxon>
        <taxon>Pseudomonadati</taxon>
        <taxon>Pseudomonadota</taxon>
        <taxon>Alphaproteobacteria</taxon>
        <taxon>Rhodobacterales</taxon>
        <taxon>Rhodobacter group</taxon>
        <taxon>Paenirhodobacter</taxon>
    </lineage>
</organism>
<accession>A0A443KIC2</accession>
<dbReference type="AlphaFoldDB" id="A0A443KIC2"/>
<reference evidence="1 2" key="1">
    <citation type="submission" date="2019-01" db="EMBL/GenBank/DDBJ databases">
        <title>Sinorhodobacter populi sp. nov. isolated from the symptomatic bark tissue of Populus euramericana canker.</title>
        <authorList>
            <person name="Xu G."/>
        </authorList>
    </citation>
    <scope>NUCLEOTIDE SEQUENCE [LARGE SCALE GENOMIC DNA]</scope>
    <source>
        <strain evidence="1 2">D19-10-3-21</strain>
    </source>
</reference>
<sequence>MNRRFWLRFGPVWAPEDGGAAGGHAGGGGDDAAAAAAAAAAQAGAGDPPPAKWFEGDLLTAEERTWLGAKGLNLDDPLQAIPKLVRGHRSAEQYMGKGVDRIIERPADGQAYAEWARANAAALGLPEAAEGYQIAPPESWPKDAQWDTEFEAEFRKVAFEEGLPPAAANKLVGLYAEKVKGLADAAEQGYAEANSKMMGELSREYGDQVPVVIARAKQGAQAIAEKAGLDAEALTAVTSRLSRDMGDAQTIRFMAAIGELMGEDSAIGLGKGAGTGLTSTRSQAEQALADFMKPDGEWAKASMNRDPGAIARLRPKFEQLTRAVAAFSGK</sequence>
<dbReference type="RefSeq" id="WP_128235317.1">
    <property type="nucleotide sequence ID" value="NZ_SAUX01000001.1"/>
</dbReference>
<name>A0A443KIC2_9RHOB</name>
<reference evidence="1 2" key="2">
    <citation type="submission" date="2019-01" db="EMBL/GenBank/DDBJ databases">
        <authorList>
            <person name="Li Y."/>
        </authorList>
    </citation>
    <scope>NUCLEOTIDE SEQUENCE [LARGE SCALE GENOMIC DNA]</scope>
    <source>
        <strain evidence="1 2">D19-10-3-21</strain>
    </source>
</reference>
<dbReference type="EMBL" id="SAUX01000001">
    <property type="protein sequence ID" value="RWR32515.1"/>
    <property type="molecule type" value="Genomic_DNA"/>
</dbReference>
<protein>
    <submittedName>
        <fullName evidence="1">Uncharacterized protein</fullName>
    </submittedName>
</protein>
<comment type="caution">
    <text evidence="1">The sequence shown here is derived from an EMBL/GenBank/DDBJ whole genome shotgun (WGS) entry which is preliminary data.</text>
</comment>